<dbReference type="RefSeq" id="WP_143757480.1">
    <property type="nucleotide sequence ID" value="NZ_FXAN01000076.1"/>
</dbReference>
<evidence type="ECO:0000313" key="1">
    <source>
        <dbReference type="EMBL" id="SMG01559.1"/>
    </source>
</evidence>
<proteinExistence type="predicted"/>
<organism evidence="1 2">
    <name type="scientific">Burkholderia singularis</name>
    <dbReference type="NCBI Taxonomy" id="1503053"/>
    <lineage>
        <taxon>Bacteria</taxon>
        <taxon>Pseudomonadati</taxon>
        <taxon>Pseudomonadota</taxon>
        <taxon>Betaproteobacteria</taxon>
        <taxon>Burkholderiales</taxon>
        <taxon>Burkholderiaceae</taxon>
        <taxon>Burkholderia</taxon>
        <taxon>pseudomallei group</taxon>
    </lineage>
</organism>
<dbReference type="AlphaFoldDB" id="A0A238H8A7"/>
<sequence length="73" mass="8054">MDTGFFKGEIFREPLVGRSLAVEILLTWVGASPFDAERQTVHRAYQGVVLPVTFWSSLARERASSVGKLPFAG</sequence>
<evidence type="ECO:0000313" key="2">
    <source>
        <dbReference type="Proteomes" id="UP000198460"/>
    </source>
</evidence>
<accession>A0A238H8A7</accession>
<protein>
    <submittedName>
        <fullName evidence="1">Uncharacterized protein</fullName>
    </submittedName>
</protein>
<dbReference type="Proteomes" id="UP000198460">
    <property type="component" value="Unassembled WGS sequence"/>
</dbReference>
<name>A0A238H8A7_9BURK</name>
<gene>
    <name evidence="1" type="ORF">BSIN_4440</name>
</gene>
<reference evidence="1 2" key="1">
    <citation type="submission" date="2017-04" db="EMBL/GenBank/DDBJ databases">
        <authorList>
            <person name="Afonso C.L."/>
            <person name="Miller P.J."/>
            <person name="Scott M.A."/>
            <person name="Spackman E."/>
            <person name="Goraichik I."/>
            <person name="Dimitrov K.M."/>
            <person name="Suarez D.L."/>
            <person name="Swayne D.E."/>
        </authorList>
    </citation>
    <scope>NUCLEOTIDE SEQUENCE [LARGE SCALE GENOMIC DNA]</scope>
    <source>
        <strain evidence="1">LMG 28154</strain>
    </source>
</reference>
<dbReference type="EMBL" id="FXAN01000076">
    <property type="protein sequence ID" value="SMG01559.1"/>
    <property type="molecule type" value="Genomic_DNA"/>
</dbReference>